<evidence type="ECO:0000313" key="2">
    <source>
        <dbReference type="EMBL" id="KAF7144632.1"/>
    </source>
</evidence>
<dbReference type="InterPro" id="IPR050796">
    <property type="entry name" value="SCF_F-box_component"/>
</dbReference>
<dbReference type="Gene3D" id="1.20.1280.50">
    <property type="match status" value="1"/>
</dbReference>
<keyword evidence="3" id="KW-1185">Reference proteome</keyword>
<dbReference type="Pfam" id="PF07734">
    <property type="entry name" value="FBA_1"/>
    <property type="match status" value="1"/>
</dbReference>
<reference evidence="2" key="1">
    <citation type="submission" date="2019-11" db="EMBL/GenBank/DDBJ databases">
        <authorList>
            <person name="Liu Y."/>
            <person name="Hou J."/>
            <person name="Li T.-Q."/>
            <person name="Guan C.-H."/>
            <person name="Wu X."/>
            <person name="Wu H.-Z."/>
            <person name="Ling F."/>
            <person name="Zhang R."/>
            <person name="Shi X.-G."/>
            <person name="Ren J.-P."/>
            <person name="Chen E.-F."/>
            <person name="Sun J.-M."/>
        </authorList>
    </citation>
    <scope>NUCLEOTIDE SEQUENCE</scope>
    <source>
        <strain evidence="2">Adult_tree_wgs_1</strain>
        <tissue evidence="2">Leaves</tissue>
    </source>
</reference>
<dbReference type="InterPro" id="IPR036047">
    <property type="entry name" value="F-box-like_dom_sf"/>
</dbReference>
<dbReference type="OrthoDB" id="610337at2759"/>
<gene>
    <name evidence="2" type="ORF">RHSIM_Rhsim04G0040600</name>
</gene>
<dbReference type="InterPro" id="IPR001810">
    <property type="entry name" value="F-box_dom"/>
</dbReference>
<dbReference type="PANTHER" id="PTHR31672">
    <property type="entry name" value="BNACNNG10540D PROTEIN"/>
    <property type="match status" value="1"/>
</dbReference>
<proteinExistence type="predicted"/>
<protein>
    <recommendedName>
        <fullName evidence="1">F-box domain-containing protein</fullName>
    </recommendedName>
</protein>
<name>A0A834H1J2_RHOSS</name>
<dbReference type="SUPFAM" id="SSF81383">
    <property type="entry name" value="F-box domain"/>
    <property type="match status" value="1"/>
</dbReference>
<dbReference type="NCBIfam" id="TIGR01640">
    <property type="entry name" value="F_box_assoc_1"/>
    <property type="match status" value="1"/>
</dbReference>
<dbReference type="Pfam" id="PF12937">
    <property type="entry name" value="F-box-like"/>
    <property type="match status" value="1"/>
</dbReference>
<dbReference type="EMBL" id="WJXA01000004">
    <property type="protein sequence ID" value="KAF7144632.1"/>
    <property type="molecule type" value="Genomic_DNA"/>
</dbReference>
<evidence type="ECO:0000313" key="3">
    <source>
        <dbReference type="Proteomes" id="UP000626092"/>
    </source>
</evidence>
<dbReference type="Proteomes" id="UP000626092">
    <property type="component" value="Unassembled WGS sequence"/>
</dbReference>
<dbReference type="PANTHER" id="PTHR31672:SF13">
    <property type="entry name" value="F-BOX PROTEIN CPR30-LIKE"/>
    <property type="match status" value="1"/>
</dbReference>
<dbReference type="PROSITE" id="PS50181">
    <property type="entry name" value="FBOX"/>
    <property type="match status" value="1"/>
</dbReference>
<accession>A0A834H1J2</accession>
<dbReference type="AlphaFoldDB" id="A0A834H1J2"/>
<sequence length="391" mass="44643">MTMKRGRASTPNGAMGPSILSIPHYILMEILSKLPMTTLSNCRCGCSYFRDLISDPQFAQLHLSRSQPSLFLRSCYGQFYTYLVESIHPCVVDSVGDVHIPYDTLLKFKPKSEVPTEGLEVLSSCNGLICFYGPRTYNPYVVCNPVIGEFVIVPQIEKYNFDQCGSGFGFCPRTNRYKVLRFLCPSRVFGLLRLEAEINTLGTNSWRRVGDAPRYLHLYSGGCFLNGALHWIVHDTENCFESMHCFDFGKERFQPFPGPSQFYRFLGQRRVDTMKMEVLKGHLSISHNPTDNTLDIWVMKDYAVQNSWTKDFVIEIPWVVKPYCGQIYQPLMVLINGDILMQFALSVLVCCNMRDRSIRKVMVNEMRPATKAMTYIPSFVSIKNAAIGRHS</sequence>
<organism evidence="2 3">
    <name type="scientific">Rhododendron simsii</name>
    <name type="common">Sims's rhododendron</name>
    <dbReference type="NCBI Taxonomy" id="118357"/>
    <lineage>
        <taxon>Eukaryota</taxon>
        <taxon>Viridiplantae</taxon>
        <taxon>Streptophyta</taxon>
        <taxon>Embryophyta</taxon>
        <taxon>Tracheophyta</taxon>
        <taxon>Spermatophyta</taxon>
        <taxon>Magnoliopsida</taxon>
        <taxon>eudicotyledons</taxon>
        <taxon>Gunneridae</taxon>
        <taxon>Pentapetalae</taxon>
        <taxon>asterids</taxon>
        <taxon>Ericales</taxon>
        <taxon>Ericaceae</taxon>
        <taxon>Ericoideae</taxon>
        <taxon>Rhodoreae</taxon>
        <taxon>Rhododendron</taxon>
    </lineage>
</organism>
<feature type="domain" description="F-box" evidence="1">
    <location>
        <begin position="16"/>
        <end position="61"/>
    </location>
</feature>
<dbReference type="InterPro" id="IPR006527">
    <property type="entry name" value="F-box-assoc_dom_typ1"/>
</dbReference>
<comment type="caution">
    <text evidence="2">The sequence shown here is derived from an EMBL/GenBank/DDBJ whole genome shotgun (WGS) entry which is preliminary data.</text>
</comment>
<evidence type="ECO:0000259" key="1">
    <source>
        <dbReference type="PROSITE" id="PS50181"/>
    </source>
</evidence>
<dbReference type="InterPro" id="IPR017451">
    <property type="entry name" value="F-box-assoc_interact_dom"/>
</dbReference>